<evidence type="ECO:0000313" key="4">
    <source>
        <dbReference type="EMBL" id="SFF39742.1"/>
    </source>
</evidence>
<keyword evidence="1 2" id="KW-0732">Signal</keyword>
<evidence type="ECO:0000313" key="5">
    <source>
        <dbReference type="Proteomes" id="UP000183129"/>
    </source>
</evidence>
<protein>
    <submittedName>
        <fullName evidence="4">Outer membrane protein beta-barrel domain-containing protein</fullName>
    </submittedName>
</protein>
<proteinExistence type="predicted"/>
<sequence>MKKIFLLTALAGMFAWSTASAQVRDPAMSGAKLGIGADFAFPTGNTGDVYKLGYGGSLEFQTPIADRLNFTASAGYLTFTGKEYGFGGITIKARDFSAVPVKVGIKYFLAENFYAGGQVGASFGTSDGAGTAFAYTPGIGVEFPVADKGSIDLGARYEGWSAKNENQFVPVKNFVGLRLAYNFGL</sequence>
<dbReference type="InterPro" id="IPR027385">
    <property type="entry name" value="Beta-barrel_OMP"/>
</dbReference>
<dbReference type="EMBL" id="FONS01000012">
    <property type="protein sequence ID" value="SFF39742.1"/>
    <property type="molecule type" value="Genomic_DNA"/>
</dbReference>
<evidence type="ECO:0000256" key="2">
    <source>
        <dbReference type="SAM" id="SignalP"/>
    </source>
</evidence>
<evidence type="ECO:0000259" key="3">
    <source>
        <dbReference type="Pfam" id="PF13505"/>
    </source>
</evidence>
<dbReference type="InterPro" id="IPR011250">
    <property type="entry name" value="OMP/PagP_B-barrel"/>
</dbReference>
<dbReference type="Gene3D" id="2.40.160.20">
    <property type="match status" value="1"/>
</dbReference>
<feature type="domain" description="Outer membrane protein beta-barrel" evidence="3">
    <location>
        <begin position="8"/>
        <end position="183"/>
    </location>
</feature>
<dbReference type="RefSeq" id="WP_074591428.1">
    <property type="nucleotide sequence ID" value="NZ_FNGZ01000011.1"/>
</dbReference>
<dbReference type="STRING" id="34086.SAMN04488084_11160"/>
<reference evidence="4 5" key="1">
    <citation type="submission" date="2016-10" db="EMBL/GenBank/DDBJ databases">
        <authorList>
            <person name="de Groot N.N."/>
        </authorList>
    </citation>
    <scope>NUCLEOTIDE SEQUENCE [LARGE SCALE GENOMIC DNA]</scope>
    <source>
        <strain evidence="4 5">ATCC 51969</strain>
    </source>
</reference>
<dbReference type="SUPFAM" id="SSF56925">
    <property type="entry name" value="OMPA-like"/>
    <property type="match status" value="1"/>
</dbReference>
<evidence type="ECO:0000256" key="1">
    <source>
        <dbReference type="ARBA" id="ARBA00022729"/>
    </source>
</evidence>
<name>A0A1I2IBM8_9SPHI</name>
<feature type="signal peptide" evidence="2">
    <location>
        <begin position="1"/>
        <end position="21"/>
    </location>
</feature>
<accession>A0A1I2IBM8</accession>
<dbReference type="AlphaFoldDB" id="A0A1I2IBM8"/>
<gene>
    <name evidence="4" type="ORF">SAMN03003324_03658</name>
</gene>
<feature type="chain" id="PRO_5010351027" evidence="2">
    <location>
        <begin position="22"/>
        <end position="185"/>
    </location>
</feature>
<organism evidence="4 5">
    <name type="scientific">Pedobacter antarcticus</name>
    <dbReference type="NCBI Taxonomy" id="34086"/>
    <lineage>
        <taxon>Bacteria</taxon>
        <taxon>Pseudomonadati</taxon>
        <taxon>Bacteroidota</taxon>
        <taxon>Sphingobacteriia</taxon>
        <taxon>Sphingobacteriales</taxon>
        <taxon>Sphingobacteriaceae</taxon>
        <taxon>Pedobacter</taxon>
    </lineage>
</organism>
<dbReference type="Pfam" id="PF13505">
    <property type="entry name" value="OMP_b-brl"/>
    <property type="match status" value="1"/>
</dbReference>
<dbReference type="Proteomes" id="UP000183129">
    <property type="component" value="Unassembled WGS sequence"/>
</dbReference>